<dbReference type="OrthoDB" id="9784157at2"/>
<feature type="transmembrane region" description="Helical" evidence="1">
    <location>
        <begin position="565"/>
        <end position="585"/>
    </location>
</feature>
<evidence type="ECO:0000256" key="1">
    <source>
        <dbReference type="SAM" id="Phobius"/>
    </source>
</evidence>
<feature type="transmembrane region" description="Helical" evidence="1">
    <location>
        <begin position="366"/>
        <end position="384"/>
    </location>
</feature>
<keyword evidence="3" id="KW-1185">Reference proteome</keyword>
<feature type="transmembrane region" description="Helical" evidence="1">
    <location>
        <begin position="496"/>
        <end position="517"/>
    </location>
</feature>
<feature type="transmembrane region" description="Helical" evidence="1">
    <location>
        <begin position="221"/>
        <end position="240"/>
    </location>
</feature>
<keyword evidence="1" id="KW-0472">Membrane</keyword>
<evidence type="ECO:0000313" key="3">
    <source>
        <dbReference type="Proteomes" id="UP000183047"/>
    </source>
</evidence>
<feature type="transmembrane region" description="Helical" evidence="1">
    <location>
        <begin position="435"/>
        <end position="455"/>
    </location>
</feature>
<dbReference type="Proteomes" id="UP000183047">
    <property type="component" value="Unassembled WGS sequence"/>
</dbReference>
<keyword evidence="1" id="KW-0812">Transmembrane</keyword>
<sequence length="768" mass="86738">MSKRWRFMKFFFDNKKKLVIAIVIVELLLLAINVFRFNRSESYLFSQDDFQVDYLNPETNKYERASGAYADHTDKVQSLIFTKPVRLEKGIYNIYVNYSSNADINWHLCYTTLQACLDVSNTKAAHLAYCDKVALPASKTDVSFNSWVRYGTDFEVRMGPERDETGDGIFVLANEVRITYLRGKTILYETVKLLLLFMVLDIVLYLILVKREETKRFFEDKAFTVGVLLFTVLFASYPLLSDKLYFGDDIFYHLRRIVYLGEGLKCGQFPVHIYPGWDMGYGYAAGVGYGDLLLYPSAILVNLGFTLQAGYKFYIVLTNALTAFISYYSFGKIADDKKAGLASSVLFTLIGFRLHSVYSGATVGEFGAFTFLPLVILGLWEIYAKKSKNAYIYLALGVTLTLSCHVLSTFILALVIPIFCLILVEKTLQKDVLIPLLKAAFAIVLLNLHFVVPLVDYMVSKNVSGNGITDMIWARGRDLVTFFGYSQAMDLDTGGFLGLGICSAAVLAIALGFIIAGKFEKKTFVYVRVFALSIAFVLLSTNSILYFVLYQDVPVLYKILANLQFPWHFLDVSCGMVVFWFAIVAKNAICKLDKKNATYIVMTVICFACVMQSNTLLEDVVNTAHPITMYDDAEIDSVMIAEFSIPGIEKNIPMTEKDMIIRKNSGATAQLLEKNGTTVYAQVDNPTEKPVVAEAPLWGYRHYAAKAGGKKLKAFRGDNKKLWVEIPAGYSGKIKIWFREPFLWRLSELITLATLVCIVREYMRTKKQ</sequence>
<feature type="transmembrane region" description="Helical" evidence="1">
    <location>
        <begin position="280"/>
        <end position="301"/>
    </location>
</feature>
<organism evidence="2 3">
    <name type="scientific">Butyrivibrio hungatei</name>
    <dbReference type="NCBI Taxonomy" id="185008"/>
    <lineage>
        <taxon>Bacteria</taxon>
        <taxon>Bacillati</taxon>
        <taxon>Bacillota</taxon>
        <taxon>Clostridia</taxon>
        <taxon>Lachnospirales</taxon>
        <taxon>Lachnospiraceae</taxon>
        <taxon>Butyrivibrio</taxon>
    </lineage>
</organism>
<keyword evidence="1" id="KW-1133">Transmembrane helix</keyword>
<dbReference type="RefSeq" id="WP_074462007.1">
    <property type="nucleotide sequence ID" value="NZ_FMUR01000007.1"/>
</dbReference>
<evidence type="ECO:0000313" key="2">
    <source>
        <dbReference type="EMBL" id="SCY08979.1"/>
    </source>
</evidence>
<protein>
    <recommendedName>
        <fullName evidence="4">6-pyruvoyl-tetrahydropterin synthase related domain membrane protein</fullName>
    </recommendedName>
</protein>
<feature type="transmembrane region" description="Helical" evidence="1">
    <location>
        <begin position="742"/>
        <end position="763"/>
    </location>
</feature>
<feature type="transmembrane region" description="Helical" evidence="1">
    <location>
        <begin position="390"/>
        <end position="423"/>
    </location>
</feature>
<name>A0A1G5D2A6_9FIRM</name>
<gene>
    <name evidence="2" type="ORF">SAMN02910451_01360</name>
</gene>
<evidence type="ECO:0008006" key="4">
    <source>
        <dbReference type="Google" id="ProtNLM"/>
    </source>
</evidence>
<feature type="transmembrane region" description="Helical" evidence="1">
    <location>
        <begin position="313"/>
        <end position="331"/>
    </location>
</feature>
<accession>A0A1G5D2A6</accession>
<dbReference type="EMBL" id="FMUR01000007">
    <property type="protein sequence ID" value="SCY08979.1"/>
    <property type="molecule type" value="Genomic_DNA"/>
</dbReference>
<dbReference type="AlphaFoldDB" id="A0A1G5D2A6"/>
<feature type="transmembrane region" description="Helical" evidence="1">
    <location>
        <begin position="337"/>
        <end position="354"/>
    </location>
</feature>
<feature type="transmembrane region" description="Helical" evidence="1">
    <location>
        <begin position="529"/>
        <end position="550"/>
    </location>
</feature>
<reference evidence="3" key="1">
    <citation type="submission" date="2016-10" db="EMBL/GenBank/DDBJ databases">
        <authorList>
            <person name="Varghese N."/>
            <person name="Submissions S."/>
        </authorList>
    </citation>
    <scope>NUCLEOTIDE SEQUENCE [LARGE SCALE GENOMIC DNA]</scope>
    <source>
        <strain evidence="3">XBD2006</strain>
    </source>
</reference>
<proteinExistence type="predicted"/>
<feature type="transmembrane region" description="Helical" evidence="1">
    <location>
        <begin position="597"/>
        <end position="617"/>
    </location>
</feature>
<feature type="transmembrane region" description="Helical" evidence="1">
    <location>
        <begin position="191"/>
        <end position="209"/>
    </location>
</feature>